<feature type="transmembrane region" description="Helical" evidence="1">
    <location>
        <begin position="146"/>
        <end position="164"/>
    </location>
</feature>
<accession>A0A031LRZ8</accession>
<name>A0A031LRZ8_9CREN</name>
<reference evidence="2 3" key="1">
    <citation type="submission" date="2014-03" db="EMBL/GenBank/DDBJ databases">
        <title>Draft genome sequence of the novel thermoacidophilic archaea Acidianus copahuensis ALE1 strain, isolated from Copahue volcanic area in Neuquen Argentina.</title>
        <authorList>
            <person name="Urbieta M.S."/>
            <person name="Rascovan N."/>
            <person name="Castro C."/>
            <person name="Revale S."/>
            <person name="Giaveno M.A."/>
            <person name="Vazquez M.P."/>
            <person name="Donati E.R."/>
        </authorList>
    </citation>
    <scope>NUCLEOTIDE SEQUENCE [LARGE SCALE GENOMIC DNA]</scope>
    <source>
        <strain evidence="2 3">ALE1</strain>
    </source>
</reference>
<feature type="transmembrane region" description="Helical" evidence="1">
    <location>
        <begin position="84"/>
        <end position="108"/>
    </location>
</feature>
<keyword evidence="1" id="KW-0812">Transmembrane</keyword>
<sequence>MKEPNTLIISILLILLPVIPAFLFNFPAFLVTSLIGLAIVLWYFVRYLPWKGIQNAIISTYFTGIYSFGLALGVFFALPIKPRVFAEVSLIESIPFIISILYVLRALIFKLVNKSIVKVGNGYFAMLIVLIIGAVAGRFFHNFYELIILYSGFLILGIITYLYFKE</sequence>
<feature type="transmembrane region" description="Helical" evidence="1">
    <location>
        <begin position="7"/>
        <end position="23"/>
    </location>
</feature>
<dbReference type="AlphaFoldDB" id="A0A031LRZ8"/>
<evidence type="ECO:0000256" key="1">
    <source>
        <dbReference type="SAM" id="Phobius"/>
    </source>
</evidence>
<dbReference type="OrthoDB" id="42930at2157"/>
<keyword evidence="1" id="KW-1133">Transmembrane helix</keyword>
<keyword evidence="3" id="KW-1185">Reference proteome</keyword>
<organism evidence="2 3">
    <name type="scientific">Candidatus Acidianus copahuensis</name>
    <dbReference type="NCBI Taxonomy" id="1160895"/>
    <lineage>
        <taxon>Archaea</taxon>
        <taxon>Thermoproteota</taxon>
        <taxon>Thermoprotei</taxon>
        <taxon>Sulfolobales</taxon>
        <taxon>Sulfolobaceae</taxon>
        <taxon>Acidianus</taxon>
    </lineage>
</organism>
<keyword evidence="1" id="KW-0472">Membrane</keyword>
<feature type="transmembrane region" description="Helical" evidence="1">
    <location>
        <begin position="57"/>
        <end position="78"/>
    </location>
</feature>
<proteinExistence type="predicted"/>
<feature type="transmembrane region" description="Helical" evidence="1">
    <location>
        <begin position="120"/>
        <end position="140"/>
    </location>
</feature>
<evidence type="ECO:0000313" key="3">
    <source>
        <dbReference type="Proteomes" id="UP000024332"/>
    </source>
</evidence>
<dbReference type="STRING" id="1160895.CM19_02780"/>
<evidence type="ECO:0000313" key="2">
    <source>
        <dbReference type="EMBL" id="EZQ11137.1"/>
    </source>
</evidence>
<dbReference type="Proteomes" id="UP000024332">
    <property type="component" value="Unassembled WGS sequence"/>
</dbReference>
<protein>
    <submittedName>
        <fullName evidence="2">Uncharacterized protein</fullName>
    </submittedName>
</protein>
<feature type="transmembrane region" description="Helical" evidence="1">
    <location>
        <begin position="29"/>
        <end position="45"/>
    </location>
</feature>
<comment type="caution">
    <text evidence="2">The sequence shown here is derived from an EMBL/GenBank/DDBJ whole genome shotgun (WGS) entry which is preliminary data.</text>
</comment>
<gene>
    <name evidence="2" type="ORF">CM19_02780</name>
</gene>
<dbReference type="EMBL" id="JFZT01000017">
    <property type="protein sequence ID" value="EZQ11137.1"/>
    <property type="molecule type" value="Genomic_DNA"/>
</dbReference>
<dbReference type="RefSeq" id="WP_048098861.1">
    <property type="nucleotide sequence ID" value="NZ_JFZT01000017.1"/>
</dbReference>